<organism evidence="1 2">
    <name type="scientific">Amedibacterium intestinale</name>
    <dbReference type="NCBI Taxonomy" id="2583452"/>
    <lineage>
        <taxon>Bacteria</taxon>
        <taxon>Bacillati</taxon>
        <taxon>Bacillota</taxon>
        <taxon>Erysipelotrichia</taxon>
        <taxon>Erysipelotrichales</taxon>
        <taxon>Erysipelotrichaceae</taxon>
        <taxon>Amedibacterium</taxon>
    </lineage>
</organism>
<protein>
    <submittedName>
        <fullName evidence="1">Uncharacterized protein</fullName>
    </submittedName>
</protein>
<dbReference type="AlphaFoldDB" id="A0A6N4TPJ9"/>
<dbReference type="Proteomes" id="UP000464754">
    <property type="component" value="Chromosome"/>
</dbReference>
<name>A0A6N4TPJ9_9FIRM</name>
<evidence type="ECO:0000313" key="2">
    <source>
        <dbReference type="Proteomes" id="UP000464754"/>
    </source>
</evidence>
<dbReference type="RefSeq" id="WP_118277066.1">
    <property type="nucleotide sequence ID" value="NZ_AP019695.1"/>
</dbReference>
<accession>A0A6N4TPJ9</accession>
<gene>
    <name evidence="1" type="ORF">Aargi30884_28450</name>
</gene>
<reference evidence="2" key="1">
    <citation type="submission" date="2019-05" db="EMBL/GenBank/DDBJ databases">
        <title>Complete genome sequencing of Absiella argi strain JCM 30884.</title>
        <authorList>
            <person name="Sakamoto M."/>
            <person name="Murakami T."/>
            <person name="Mori H."/>
        </authorList>
    </citation>
    <scope>NUCLEOTIDE SEQUENCE [LARGE SCALE GENOMIC DNA]</scope>
    <source>
        <strain evidence="2">JCM 30884</strain>
    </source>
</reference>
<dbReference type="EMBL" id="AP019695">
    <property type="protein sequence ID" value="BBK23942.1"/>
    <property type="molecule type" value="Genomic_DNA"/>
</dbReference>
<evidence type="ECO:0000313" key="1">
    <source>
        <dbReference type="EMBL" id="BBK23942.1"/>
    </source>
</evidence>
<sequence length="61" mass="6917">MLLTGETWNPSNLVDIETLTEQRKKYLKSNLKSDIGQLLSIGLTIEDLKDFIQQNAKTIPV</sequence>
<dbReference type="KEGG" id="aarg:Aargi30884_28450"/>
<keyword evidence="2" id="KW-1185">Reference proteome</keyword>
<proteinExistence type="predicted"/>